<evidence type="ECO:0000313" key="4">
    <source>
        <dbReference type="Proteomes" id="UP000324800"/>
    </source>
</evidence>
<sequence>MIEADKDRRVQSKDEKQAKSSTDKEDKRRHNRSKSFQESPVLIEPQKDLFEKLNRNNKPQQKEEPQQLEKSTEKRKSSKDNITLSPKHETQQNLDKETHKQKKILVEKSNTDVKNNHHSRSKSLQENPVNIEPQKELREKLHKHDKPSEKDESQKLDQSSEKRKSKQERTIQSPNQDIQQNIDQKTPEKRKLQDEKQTKSNTEKQDRHHHHHNRSKSLQENPVAIEPQKDLIEKLHKNDKPQQKKEPQQLEKSTEKMNSRKDNITLTPKHENKQNFDKETPQKRKQQDKTNSEKKDQRENPYKNKEDIKPDVPINLKDDQPKKQKTHKRTQSMVENYSQNHLEDLKKKENEDFIKVLRNNKDKEKGTEQAIELTPQSVKSISNSQTQSPQNKQHKSHHHKSHTHIIQVEMDNPVIVSPPTYNQKMNDEQNKKEQKQQQKTKRAQSAQIQRGKDKDHTLQNSNTQSSIDMKENLNNNKKQQDSKMDIWKEVLKKKESTKISNENPQTTSDAQKLSHELTHSLSTDDPKLISKKTLMNSSTGKAITKMNDVLDAANVGFERYDTKITDKNPQIFVKSASQTNIDDYKKDIREQLLLQGDMKDEDQFVDNSQKKGYLTVITCTGQEIKLSFNDDLSAASIKRFLEHQTGFTSQSMQIFHQNGEFGGKGKIKSKQEQVQEQEQQVKDKKVKSEKGKDKDYEDNDNIHTLRECKIQREQVMIQTLNRIKQVIIHVLLMPVEDELIKKLSLKDDSHTNQLGSTLKTNSSNEGGIPKVSEQSPLQLNQQSTDEFYANQSLLSPTSNSTLSFAPPAIDNSPLPPLQTYQRLKRKKQLIPLVVQSSSTLVHVRQRVESQFGIQKEWQVFMWRGRVIDDRTSIADLEQYMSSYRSKRRKDREAKIKAKQKEWKATKEQETDSLDQQIDIEEDYEEELDDDIMSLGGSGIILELDDVPWGLQRVVLADGFGQTIQLTLRDGQDLSSAIDSLIFKQKSDSEATKKGKDVTNKQQQNVQDKTSDDQKLLMKPNPQYILYKEGYQIQSNISKALHPSINVLLKNNFIDPLKYNDIIMIAWNTLQKCYADVNIFKLEKDTQIPQPLDTKVSIQISRLDNNKLKINRRTSMQTGGDNLDRTKIVQKQPQFAFERKQSSNLTFAVDIIIPTF</sequence>
<name>A0A5J4WHU7_9EUKA</name>
<feature type="compositionally biased region" description="Polar residues" evidence="1">
    <location>
        <begin position="498"/>
        <end position="511"/>
    </location>
</feature>
<reference evidence="3 4" key="1">
    <citation type="submission" date="2019-03" db="EMBL/GenBank/DDBJ databases">
        <title>Single cell metagenomics reveals metabolic interactions within the superorganism composed of flagellate Streblomastix strix and complex community of Bacteroidetes bacteria on its surface.</title>
        <authorList>
            <person name="Treitli S.C."/>
            <person name="Kolisko M."/>
            <person name="Husnik F."/>
            <person name="Keeling P."/>
            <person name="Hampl V."/>
        </authorList>
    </citation>
    <scope>NUCLEOTIDE SEQUENCE [LARGE SCALE GENOMIC DNA]</scope>
    <source>
        <strain evidence="3">ST1C</strain>
    </source>
</reference>
<feature type="region of interest" description="Disordered" evidence="1">
    <location>
        <begin position="991"/>
        <end position="1013"/>
    </location>
</feature>
<feature type="region of interest" description="Disordered" evidence="1">
    <location>
        <begin position="665"/>
        <end position="699"/>
    </location>
</feature>
<evidence type="ECO:0000259" key="2">
    <source>
        <dbReference type="PROSITE" id="PS50053"/>
    </source>
</evidence>
<dbReference type="Proteomes" id="UP000324800">
    <property type="component" value="Unassembled WGS sequence"/>
</dbReference>
<dbReference type="InterPro" id="IPR029071">
    <property type="entry name" value="Ubiquitin-like_domsf"/>
</dbReference>
<comment type="caution">
    <text evidence="3">The sequence shown here is derived from an EMBL/GenBank/DDBJ whole genome shotgun (WGS) entry which is preliminary data.</text>
</comment>
<feature type="compositionally biased region" description="Basic and acidic residues" evidence="1">
    <location>
        <begin position="185"/>
        <end position="206"/>
    </location>
</feature>
<proteinExistence type="predicted"/>
<feature type="compositionally biased region" description="Basic and acidic residues" evidence="1">
    <location>
        <begin position="45"/>
        <end position="79"/>
    </location>
</feature>
<feature type="compositionally biased region" description="Basic and acidic residues" evidence="1">
    <location>
        <begin position="146"/>
        <end position="162"/>
    </location>
</feature>
<dbReference type="AlphaFoldDB" id="A0A5J4WHU7"/>
<feature type="compositionally biased region" description="Polar residues" evidence="1">
    <location>
        <begin position="374"/>
        <end position="386"/>
    </location>
</feature>
<dbReference type="InterPro" id="IPR000626">
    <property type="entry name" value="Ubiquitin-like_dom"/>
</dbReference>
<protein>
    <recommendedName>
        <fullName evidence="2">Ubiquitin-like domain-containing protein</fullName>
    </recommendedName>
</protein>
<feature type="compositionally biased region" description="Polar residues" evidence="1">
    <location>
        <begin position="751"/>
        <end position="765"/>
    </location>
</feature>
<evidence type="ECO:0000313" key="3">
    <source>
        <dbReference type="EMBL" id="KAA6394152.1"/>
    </source>
</evidence>
<dbReference type="SUPFAM" id="SSF54236">
    <property type="entry name" value="Ubiquitin-like"/>
    <property type="match status" value="1"/>
</dbReference>
<dbReference type="PROSITE" id="PS50053">
    <property type="entry name" value="UBIQUITIN_2"/>
    <property type="match status" value="1"/>
</dbReference>
<dbReference type="Pfam" id="PF00240">
    <property type="entry name" value="ubiquitin"/>
    <property type="match status" value="1"/>
</dbReference>
<organism evidence="3 4">
    <name type="scientific">Streblomastix strix</name>
    <dbReference type="NCBI Taxonomy" id="222440"/>
    <lineage>
        <taxon>Eukaryota</taxon>
        <taxon>Metamonada</taxon>
        <taxon>Preaxostyla</taxon>
        <taxon>Oxymonadida</taxon>
        <taxon>Streblomastigidae</taxon>
        <taxon>Streblomastix</taxon>
    </lineage>
</organism>
<feature type="region of interest" description="Disordered" evidence="1">
    <location>
        <begin position="494"/>
        <end position="513"/>
    </location>
</feature>
<feature type="compositionally biased region" description="Basic and acidic residues" evidence="1">
    <location>
        <begin position="341"/>
        <end position="367"/>
    </location>
</feature>
<feature type="compositionally biased region" description="Basic residues" evidence="1">
    <location>
        <begin position="392"/>
        <end position="403"/>
    </location>
</feature>
<dbReference type="EMBL" id="SNRW01002026">
    <property type="protein sequence ID" value="KAA6394152.1"/>
    <property type="molecule type" value="Genomic_DNA"/>
</dbReference>
<feature type="compositionally biased region" description="Basic and acidic residues" evidence="1">
    <location>
        <begin position="669"/>
        <end position="699"/>
    </location>
</feature>
<feature type="compositionally biased region" description="Basic and acidic residues" evidence="1">
    <location>
        <begin position="425"/>
        <end position="436"/>
    </location>
</feature>
<feature type="compositionally biased region" description="Basic and acidic residues" evidence="1">
    <location>
        <begin position="1"/>
        <end position="28"/>
    </location>
</feature>
<feature type="compositionally biased region" description="Polar residues" evidence="1">
    <location>
        <begin position="458"/>
        <end position="477"/>
    </location>
</feature>
<feature type="compositionally biased region" description="Polar residues" evidence="1">
    <location>
        <begin position="170"/>
        <end position="184"/>
    </location>
</feature>
<feature type="compositionally biased region" description="Basic and acidic residues" evidence="1">
    <location>
        <begin position="227"/>
        <end position="322"/>
    </location>
</feature>
<feature type="compositionally biased region" description="Basic and acidic residues" evidence="1">
    <location>
        <begin position="86"/>
        <end position="115"/>
    </location>
</feature>
<accession>A0A5J4WHU7</accession>
<feature type="domain" description="Ubiquitin-like" evidence="2">
    <location>
        <begin position="817"/>
        <end position="876"/>
    </location>
</feature>
<feature type="non-terminal residue" evidence="3">
    <location>
        <position position="1155"/>
    </location>
</feature>
<gene>
    <name evidence="3" type="ORF">EZS28_010319</name>
</gene>
<evidence type="ECO:0000256" key="1">
    <source>
        <dbReference type="SAM" id="MobiDB-lite"/>
    </source>
</evidence>
<feature type="compositionally biased region" description="Polar residues" evidence="1">
    <location>
        <begin position="331"/>
        <end position="340"/>
    </location>
</feature>
<feature type="region of interest" description="Disordered" evidence="1">
    <location>
        <begin position="1"/>
        <end position="483"/>
    </location>
</feature>
<feature type="region of interest" description="Disordered" evidence="1">
    <location>
        <begin position="750"/>
        <end position="772"/>
    </location>
</feature>